<reference evidence="17" key="1">
    <citation type="submission" date="2025-08" db="UniProtKB">
        <authorList>
            <consortium name="RefSeq"/>
        </authorList>
    </citation>
    <scope>IDENTIFICATION</scope>
    <source>
        <tissue evidence="17">Leukocyte</tissue>
    </source>
</reference>
<evidence type="ECO:0000313" key="16">
    <source>
        <dbReference type="Proteomes" id="UP001732720"/>
    </source>
</evidence>
<dbReference type="GeneID" id="109675130"/>
<evidence type="ECO:0000256" key="14">
    <source>
        <dbReference type="SAM" id="Phobius"/>
    </source>
</evidence>
<sequence length="312" mass="35510">MNSVIQSTFTMILGVAFILGNLGNGFIALVNCIDWVKRRKMSSVDQILTALAISRIALLWIVLFDWWVSVTFPGNWITKETLRLVYITRHVSSHFSIWLATGLSIYYFLKIASFSNSNFLYLKFRVKKVVSVTLMVSLVFLFTKIVLLNTHIDFGIDGYKTNMSHSSTLNHIAQFSKIFLFTNTVFTSIPFLVSLITFLLLITSLWKHHKKMQQSGIGSRDSSTMAHIKALQMVIASLLLYTIFFVLLFIKIWSFNFLEKNMAIFLSLASGITAPSGHSFVLIFGNSKLRQTSLSVLWRLRCRCKGVRHLGP</sequence>
<evidence type="ECO:0000256" key="12">
    <source>
        <dbReference type="RuleBase" id="RU004423"/>
    </source>
</evidence>
<feature type="domain" description="G-protein coupled receptors family 1 profile" evidence="15">
    <location>
        <begin position="23"/>
        <end position="250"/>
    </location>
</feature>
<keyword evidence="10" id="KW-0325">Glycoprotein</keyword>
<keyword evidence="5 13" id="KW-0812">Transmembrane</keyword>
<evidence type="ECO:0000256" key="7">
    <source>
        <dbReference type="ARBA" id="ARBA00023040"/>
    </source>
</evidence>
<feature type="transmembrane region" description="Helical" evidence="14">
    <location>
        <begin position="227"/>
        <end position="250"/>
    </location>
</feature>
<keyword evidence="7 13" id="KW-0297">G-protein coupled receptor</keyword>
<comment type="subcellular location">
    <subcellularLocation>
        <location evidence="1 13">Membrane</location>
        <topology evidence="1 13">Multi-pass membrane protein</topology>
    </subcellularLocation>
</comment>
<dbReference type="PANTHER" id="PTHR11394:SF23">
    <property type="entry name" value="TASTE RECEPTOR TYPE 2 MEMBER 14"/>
    <property type="match status" value="1"/>
</dbReference>
<evidence type="ECO:0000256" key="11">
    <source>
        <dbReference type="ARBA" id="ARBA00023224"/>
    </source>
</evidence>
<dbReference type="Pfam" id="PF05296">
    <property type="entry name" value="TAS2R"/>
    <property type="match status" value="1"/>
</dbReference>
<feature type="transmembrane region" description="Helical" evidence="14">
    <location>
        <begin position="129"/>
        <end position="147"/>
    </location>
</feature>
<evidence type="ECO:0000256" key="13">
    <source>
        <dbReference type="RuleBase" id="RU004424"/>
    </source>
</evidence>
<name>A0A8B7TIY2_CASCN</name>
<evidence type="ECO:0000256" key="5">
    <source>
        <dbReference type="ARBA" id="ARBA00022692"/>
    </source>
</evidence>
<evidence type="ECO:0000256" key="2">
    <source>
        <dbReference type="ARBA" id="ARBA00007376"/>
    </source>
</evidence>
<dbReference type="InterPro" id="IPR007960">
    <property type="entry name" value="TAS2R"/>
</dbReference>
<dbReference type="GO" id="GO:0033038">
    <property type="term" value="F:bitter taste receptor activity"/>
    <property type="evidence" value="ECO:0007669"/>
    <property type="project" value="InterPro"/>
</dbReference>
<dbReference type="GO" id="GO:0004930">
    <property type="term" value="F:G protein-coupled receptor activity"/>
    <property type="evidence" value="ECO:0007669"/>
    <property type="project" value="UniProtKB-KW"/>
</dbReference>
<gene>
    <name evidence="17" type="primary">LOC109675130</name>
</gene>
<keyword evidence="8 13" id="KW-0472">Membrane</keyword>
<evidence type="ECO:0000256" key="9">
    <source>
        <dbReference type="ARBA" id="ARBA00023170"/>
    </source>
</evidence>
<dbReference type="Proteomes" id="UP001732720">
    <property type="component" value="Chromosome 6"/>
</dbReference>
<evidence type="ECO:0000256" key="3">
    <source>
        <dbReference type="ARBA" id="ARBA00022480"/>
    </source>
</evidence>
<feature type="transmembrane region" description="Helical" evidence="14">
    <location>
        <begin position="262"/>
        <end position="284"/>
    </location>
</feature>
<evidence type="ECO:0000256" key="4">
    <source>
        <dbReference type="ARBA" id="ARBA00022606"/>
    </source>
</evidence>
<feature type="transmembrane region" description="Helical" evidence="14">
    <location>
        <begin position="12"/>
        <end position="36"/>
    </location>
</feature>
<dbReference type="AlphaFoldDB" id="A0A8B7TIY2"/>
<dbReference type="RefSeq" id="XP_020007513.1">
    <property type="nucleotide sequence ID" value="XM_020151924.1"/>
</dbReference>
<dbReference type="CDD" id="cd15019">
    <property type="entry name" value="7tm_TAS2R14-like"/>
    <property type="match status" value="1"/>
</dbReference>
<comment type="similarity">
    <text evidence="2 12">Belongs to the G-protein coupled receptor T2R family.</text>
</comment>
<dbReference type="RefSeq" id="XP_020007513.1">
    <property type="nucleotide sequence ID" value="XM_020151924.2"/>
</dbReference>
<organism evidence="17">
    <name type="scientific">Castor canadensis</name>
    <name type="common">American beaver</name>
    <dbReference type="NCBI Taxonomy" id="51338"/>
    <lineage>
        <taxon>Eukaryota</taxon>
        <taxon>Metazoa</taxon>
        <taxon>Chordata</taxon>
        <taxon>Craniata</taxon>
        <taxon>Vertebrata</taxon>
        <taxon>Euteleostomi</taxon>
        <taxon>Mammalia</taxon>
        <taxon>Eutheria</taxon>
        <taxon>Euarchontoglires</taxon>
        <taxon>Glires</taxon>
        <taxon>Rodentia</taxon>
        <taxon>Castorimorpha</taxon>
        <taxon>Castoridae</taxon>
        <taxon>Castor</taxon>
    </lineage>
</organism>
<dbReference type="InterPro" id="IPR017452">
    <property type="entry name" value="GPCR_Rhodpsn_7TM"/>
</dbReference>
<accession>A0A8B7TIY2</accession>
<evidence type="ECO:0000259" key="15">
    <source>
        <dbReference type="PROSITE" id="PS50262"/>
    </source>
</evidence>
<evidence type="ECO:0000256" key="10">
    <source>
        <dbReference type="ARBA" id="ARBA00023180"/>
    </source>
</evidence>
<evidence type="ECO:0000256" key="6">
    <source>
        <dbReference type="ARBA" id="ARBA00022989"/>
    </source>
</evidence>
<dbReference type="FunFam" id="1.20.1070.10:FF:000042">
    <property type="entry name" value="Taste receptor type 2 member 7"/>
    <property type="match status" value="1"/>
</dbReference>
<evidence type="ECO:0000256" key="1">
    <source>
        <dbReference type="ARBA" id="ARBA00004141"/>
    </source>
</evidence>
<dbReference type="KEGG" id="ccan:109675130"/>
<keyword evidence="3 13" id="KW-0919">Taste</keyword>
<dbReference type="PANTHER" id="PTHR11394">
    <property type="entry name" value="TASTE RECEPTOR TYPE 2"/>
    <property type="match status" value="1"/>
</dbReference>
<feature type="transmembrane region" description="Helical" evidence="14">
    <location>
        <begin position="48"/>
        <end position="67"/>
    </location>
</feature>
<protein>
    <recommendedName>
        <fullName evidence="13">Taste receptor type 2</fullName>
    </recommendedName>
</protein>
<dbReference type="Gene3D" id="1.20.1070.10">
    <property type="entry name" value="Rhodopsin 7-helix transmembrane proteins"/>
    <property type="match status" value="1"/>
</dbReference>
<evidence type="ECO:0000313" key="17">
    <source>
        <dbReference type="RefSeq" id="XP_020007513.1"/>
    </source>
</evidence>
<feature type="transmembrane region" description="Helical" evidence="14">
    <location>
        <begin position="87"/>
        <end position="109"/>
    </location>
</feature>
<keyword evidence="11 13" id="KW-0807">Transducer</keyword>
<keyword evidence="6 14" id="KW-1133">Transmembrane helix</keyword>
<keyword evidence="9 13" id="KW-0675">Receptor</keyword>
<feature type="transmembrane region" description="Helical" evidence="14">
    <location>
        <begin position="185"/>
        <end position="206"/>
    </location>
</feature>
<evidence type="ECO:0000256" key="8">
    <source>
        <dbReference type="ARBA" id="ARBA00023136"/>
    </source>
</evidence>
<dbReference type="GO" id="GO:0016020">
    <property type="term" value="C:membrane"/>
    <property type="evidence" value="ECO:0007669"/>
    <property type="project" value="UniProtKB-SubCell"/>
</dbReference>
<dbReference type="OrthoDB" id="8876749at2759"/>
<proteinExistence type="inferred from homology"/>
<dbReference type="SUPFAM" id="SSF81321">
    <property type="entry name" value="Family A G protein-coupled receptor-like"/>
    <property type="match status" value="1"/>
</dbReference>
<keyword evidence="4 13" id="KW-0716">Sensory transduction</keyword>
<dbReference type="PROSITE" id="PS50262">
    <property type="entry name" value="G_PROTEIN_RECEP_F1_2"/>
    <property type="match status" value="1"/>
</dbReference>
<keyword evidence="16" id="KW-1185">Reference proteome</keyword>